<accession>A0A0A0I1N8</accession>
<evidence type="ECO:0000313" key="2">
    <source>
        <dbReference type="EMBL" id="KGM93585.1"/>
    </source>
</evidence>
<gene>
    <name evidence="2" type="ORF">Z955_14660</name>
</gene>
<evidence type="ECO:0000313" key="3">
    <source>
        <dbReference type="Proteomes" id="UP000030014"/>
    </source>
</evidence>
<dbReference type="EMBL" id="JDRY01000166">
    <property type="protein sequence ID" value="KGM93585.1"/>
    <property type="molecule type" value="Genomic_DNA"/>
</dbReference>
<evidence type="ECO:0000256" key="1">
    <source>
        <dbReference type="SAM" id="Coils"/>
    </source>
</evidence>
<sequence>MCNKVYYIDQENYIHSGYRIGDLKGQQDKVVIEEAITYCNDTKNYYNDVIVKNKHEVYEKEQLINEIKEILERQDKRQKEIESRYQESIQKLEKEKQELDNYKVDKVDKAFDSFKSKMEDVNSFKETEELLKLYRDVNVGYNRKVRVLEKDFTKVKQWYEWNNTSIANTIQRFKNTLKEIIKEK</sequence>
<dbReference type="AlphaFoldDB" id="A0A0A0I1N8"/>
<comment type="caution">
    <text evidence="2">The sequence shown here is derived from an EMBL/GenBank/DDBJ whole genome shotgun (WGS) entry which is preliminary data.</text>
</comment>
<proteinExistence type="predicted"/>
<keyword evidence="1" id="KW-0175">Coiled coil</keyword>
<dbReference type="Proteomes" id="UP000030014">
    <property type="component" value="Unassembled WGS sequence"/>
</dbReference>
<feature type="coiled-coil region" evidence="1">
    <location>
        <begin position="60"/>
        <end position="109"/>
    </location>
</feature>
<name>A0A0A0I1N8_CLOBO</name>
<dbReference type="RefSeq" id="WP_039260050.1">
    <property type="nucleotide sequence ID" value="NZ_JDRY01000166.1"/>
</dbReference>
<reference evidence="2 3" key="1">
    <citation type="submission" date="2014-01" db="EMBL/GenBank/DDBJ databases">
        <title>Plasmidome dynamics in the species complex Clostridium novyi sensu lato converts strains of independent lineages into distinctly different pathogens.</title>
        <authorList>
            <person name="Skarin H."/>
            <person name="Segerman B."/>
        </authorList>
    </citation>
    <scope>NUCLEOTIDE SEQUENCE [LARGE SCALE GENOMIC DNA]</scope>
    <source>
        <strain evidence="2 3">DC5</strain>
    </source>
</reference>
<organism evidence="2 3">
    <name type="scientific">Clostridium botulinum C/D str. DC5</name>
    <dbReference type="NCBI Taxonomy" id="1443128"/>
    <lineage>
        <taxon>Bacteria</taxon>
        <taxon>Bacillati</taxon>
        <taxon>Bacillota</taxon>
        <taxon>Clostridia</taxon>
        <taxon>Eubacteriales</taxon>
        <taxon>Clostridiaceae</taxon>
        <taxon>Clostridium</taxon>
    </lineage>
</organism>
<protein>
    <submittedName>
        <fullName evidence="2">Uncharacterized protein</fullName>
    </submittedName>
</protein>